<feature type="signal peptide" evidence="10">
    <location>
        <begin position="1"/>
        <end position="23"/>
    </location>
</feature>
<proteinExistence type="inferred from homology"/>
<protein>
    <recommendedName>
        <fullName evidence="8">Peptidoglycan-associated lipoprotein</fullName>
        <shortName evidence="8">PAL</shortName>
    </recommendedName>
</protein>
<feature type="region of interest" description="Disordered" evidence="9">
    <location>
        <begin position="40"/>
        <end position="64"/>
    </location>
</feature>
<dbReference type="InterPro" id="IPR039001">
    <property type="entry name" value="Pal"/>
</dbReference>
<reference evidence="12 13" key="1">
    <citation type="submission" date="2019-11" db="EMBL/GenBank/DDBJ databases">
        <authorList>
            <person name="Zhang X.Y."/>
        </authorList>
    </citation>
    <scope>NUCLEOTIDE SEQUENCE [LARGE SCALE GENOMIC DNA]</scope>
    <source>
        <strain evidence="12 13">C176</strain>
    </source>
</reference>
<keyword evidence="7 8" id="KW-0131">Cell cycle</keyword>
<dbReference type="InterPro" id="IPR050330">
    <property type="entry name" value="Bact_OuterMem_StrucFunc"/>
</dbReference>
<evidence type="ECO:0000256" key="9">
    <source>
        <dbReference type="SAM" id="MobiDB-lite"/>
    </source>
</evidence>
<keyword evidence="13" id="KW-1185">Reference proteome</keyword>
<feature type="chain" id="PRO_5027044425" description="Peptidoglycan-associated lipoprotein" evidence="10">
    <location>
        <begin position="24"/>
        <end position="177"/>
    </location>
</feature>
<dbReference type="CDD" id="cd07185">
    <property type="entry name" value="OmpA_C-like"/>
    <property type="match status" value="1"/>
</dbReference>
<dbReference type="PRINTS" id="PR01021">
    <property type="entry name" value="OMPADOMAIN"/>
</dbReference>
<dbReference type="SUPFAM" id="SSF103088">
    <property type="entry name" value="OmpA-like"/>
    <property type="match status" value="1"/>
</dbReference>
<dbReference type="EMBL" id="WJPP01000002">
    <property type="protein sequence ID" value="MRH77910.1"/>
    <property type="molecule type" value="Genomic_DNA"/>
</dbReference>
<accession>A0A6N7QQD4</accession>
<name>A0A6N7QQD4_9GAMM</name>
<keyword evidence="3 8" id="KW-0472">Membrane</keyword>
<evidence type="ECO:0000256" key="1">
    <source>
        <dbReference type="ARBA" id="ARBA00022618"/>
    </source>
</evidence>
<dbReference type="InterPro" id="IPR006664">
    <property type="entry name" value="OMP_bac"/>
</dbReference>
<dbReference type="InterPro" id="IPR014169">
    <property type="entry name" value="Pal_lipo_C"/>
</dbReference>
<dbReference type="InterPro" id="IPR006665">
    <property type="entry name" value="OmpA-like"/>
</dbReference>
<comment type="caution">
    <text evidence="12">The sequence shown here is derived from an EMBL/GenBank/DDBJ whole genome shotgun (WGS) entry which is preliminary data.</text>
</comment>
<dbReference type="GO" id="GO:0051301">
    <property type="term" value="P:cell division"/>
    <property type="evidence" value="ECO:0007669"/>
    <property type="project" value="UniProtKB-UniRule"/>
</dbReference>
<evidence type="ECO:0000313" key="13">
    <source>
        <dbReference type="Proteomes" id="UP000433788"/>
    </source>
</evidence>
<dbReference type="Gene3D" id="3.30.1330.60">
    <property type="entry name" value="OmpA-like domain"/>
    <property type="match status" value="1"/>
</dbReference>
<evidence type="ECO:0000313" key="12">
    <source>
        <dbReference type="EMBL" id="MRH77910.1"/>
    </source>
</evidence>
<comment type="similarity">
    <text evidence="8">Belongs to the Pal lipoprotein family.</text>
</comment>
<comment type="subcellular location">
    <subcellularLocation>
        <location evidence="8">Cell outer membrane</location>
        <topology evidence="8">Lipid-anchor</topology>
    </subcellularLocation>
</comment>
<keyword evidence="2 8" id="KW-0732">Signal</keyword>
<evidence type="ECO:0000256" key="4">
    <source>
        <dbReference type="ARBA" id="ARBA00023139"/>
    </source>
</evidence>
<dbReference type="RefSeq" id="WP_153718962.1">
    <property type="nucleotide sequence ID" value="NZ_WJPP01000002.1"/>
</dbReference>
<organism evidence="12 13">
    <name type="scientific">Spiribacter salilacus</name>
    <dbReference type="NCBI Taxonomy" id="2664894"/>
    <lineage>
        <taxon>Bacteria</taxon>
        <taxon>Pseudomonadati</taxon>
        <taxon>Pseudomonadota</taxon>
        <taxon>Gammaproteobacteria</taxon>
        <taxon>Chromatiales</taxon>
        <taxon>Ectothiorhodospiraceae</taxon>
        <taxon>Spiribacter</taxon>
    </lineage>
</organism>
<keyword evidence="6 8" id="KW-0449">Lipoprotein</keyword>
<dbReference type="PANTHER" id="PTHR30329:SF21">
    <property type="entry name" value="LIPOPROTEIN YIAD-RELATED"/>
    <property type="match status" value="1"/>
</dbReference>
<dbReference type="NCBIfam" id="TIGR02802">
    <property type="entry name" value="Pal_lipo"/>
    <property type="match status" value="1"/>
</dbReference>
<dbReference type="AlphaFoldDB" id="A0A6N7QQD4"/>
<dbReference type="Proteomes" id="UP000433788">
    <property type="component" value="Unassembled WGS sequence"/>
</dbReference>
<evidence type="ECO:0000256" key="2">
    <source>
        <dbReference type="ARBA" id="ARBA00022729"/>
    </source>
</evidence>
<evidence type="ECO:0000256" key="3">
    <source>
        <dbReference type="ARBA" id="ARBA00023136"/>
    </source>
</evidence>
<dbReference type="PROSITE" id="PS51257">
    <property type="entry name" value="PROKAR_LIPOPROTEIN"/>
    <property type="match status" value="1"/>
</dbReference>
<evidence type="ECO:0000256" key="6">
    <source>
        <dbReference type="ARBA" id="ARBA00023288"/>
    </source>
</evidence>
<gene>
    <name evidence="8 12" type="primary">pal</name>
    <name evidence="12" type="ORF">GH984_04250</name>
</gene>
<keyword evidence="1 8" id="KW-0132">Cell division</keyword>
<dbReference type="GO" id="GO:0009279">
    <property type="term" value="C:cell outer membrane"/>
    <property type="evidence" value="ECO:0007669"/>
    <property type="project" value="UniProtKB-SubCell"/>
</dbReference>
<evidence type="ECO:0000259" key="11">
    <source>
        <dbReference type="PROSITE" id="PS51123"/>
    </source>
</evidence>
<comment type="function">
    <text evidence="8">Part of the Tol-Pal system, which plays a role in outer membrane invagination during cell division and is important for maintaining outer membrane integrity.</text>
</comment>
<keyword evidence="4 8" id="KW-0564">Palmitate</keyword>
<dbReference type="HAMAP" id="MF_02204">
    <property type="entry name" value="Pal"/>
    <property type="match status" value="1"/>
</dbReference>
<dbReference type="PANTHER" id="PTHR30329">
    <property type="entry name" value="STATOR ELEMENT OF FLAGELLAR MOTOR COMPLEX"/>
    <property type="match status" value="1"/>
</dbReference>
<evidence type="ECO:0000256" key="8">
    <source>
        <dbReference type="HAMAP-Rule" id="MF_02204"/>
    </source>
</evidence>
<keyword evidence="5 8" id="KW-0998">Cell outer membrane</keyword>
<feature type="domain" description="OmpA-like" evidence="11">
    <location>
        <begin position="62"/>
        <end position="177"/>
    </location>
</feature>
<comment type="subunit">
    <text evidence="8">The Tol-Pal system is composed of five core proteins: the inner membrane proteins TolA, TolQ and TolR, the periplasmic protein TolB and the outer membrane protein Pal. They form a network linking the inner and outer membranes and the peptidoglycan layer.</text>
</comment>
<sequence length="177" mass="18932">MKRPFHWLVIAALAVVLAGCASGRDDIDDAEMAEIDRAAADGSGASASGAGGSGGFTGEALEDPSSPLSERVIYFDFDASTLSDEGMRLIRAHGEYLADNPQRRMLIEGHTDERGSREYNLALGERRADAVRQALLLNGASDSQLSTVSFGEENPAVLGSSEAAWAQNRRAELIYER</sequence>
<evidence type="ECO:0000256" key="5">
    <source>
        <dbReference type="ARBA" id="ARBA00023237"/>
    </source>
</evidence>
<evidence type="ECO:0000256" key="7">
    <source>
        <dbReference type="ARBA" id="ARBA00023306"/>
    </source>
</evidence>
<dbReference type="InterPro" id="IPR036737">
    <property type="entry name" value="OmpA-like_sf"/>
</dbReference>
<dbReference type="Pfam" id="PF00691">
    <property type="entry name" value="OmpA"/>
    <property type="match status" value="1"/>
</dbReference>
<dbReference type="PROSITE" id="PS51123">
    <property type="entry name" value="OMPA_2"/>
    <property type="match status" value="1"/>
</dbReference>
<evidence type="ECO:0000256" key="10">
    <source>
        <dbReference type="SAM" id="SignalP"/>
    </source>
</evidence>